<gene>
    <name evidence="9" type="ORF">F0361_16520</name>
</gene>
<protein>
    <submittedName>
        <fullName evidence="9">FtsX-like permease family protein</fullName>
    </submittedName>
</protein>
<dbReference type="Pfam" id="PF02687">
    <property type="entry name" value="FtsX"/>
    <property type="match status" value="1"/>
</dbReference>
<evidence type="ECO:0000256" key="6">
    <source>
        <dbReference type="SAM" id="Phobius"/>
    </source>
</evidence>
<keyword evidence="4 6" id="KW-1133">Transmembrane helix</keyword>
<comment type="caution">
    <text evidence="9">The sequence shown here is derived from an EMBL/GenBank/DDBJ whole genome shotgun (WGS) entry which is preliminary data.</text>
</comment>
<feature type="transmembrane region" description="Helical" evidence="6">
    <location>
        <begin position="323"/>
        <end position="348"/>
    </location>
</feature>
<dbReference type="GO" id="GO:0005886">
    <property type="term" value="C:plasma membrane"/>
    <property type="evidence" value="ECO:0007669"/>
    <property type="project" value="UniProtKB-SubCell"/>
</dbReference>
<comment type="subcellular location">
    <subcellularLocation>
        <location evidence="1">Cell membrane</location>
        <topology evidence="1">Multi-pass membrane protein</topology>
    </subcellularLocation>
</comment>
<evidence type="ECO:0000313" key="9">
    <source>
        <dbReference type="EMBL" id="KAA2215799.1"/>
    </source>
</evidence>
<feature type="transmembrane region" description="Helical" evidence="6">
    <location>
        <begin position="21"/>
        <end position="41"/>
    </location>
</feature>
<evidence type="ECO:0000259" key="8">
    <source>
        <dbReference type="Pfam" id="PF12704"/>
    </source>
</evidence>
<dbReference type="InterPro" id="IPR003838">
    <property type="entry name" value="ABC3_permease_C"/>
</dbReference>
<feature type="transmembrane region" description="Helical" evidence="6">
    <location>
        <begin position="744"/>
        <end position="770"/>
    </location>
</feature>
<reference evidence="9 10" key="1">
    <citation type="submission" date="2019-09" db="EMBL/GenBank/DDBJ databases">
        <authorList>
            <person name="Khan S.A."/>
            <person name="Jeon C.O."/>
            <person name="Chun B.H."/>
            <person name="Jeong S.E."/>
        </authorList>
    </citation>
    <scope>NUCLEOTIDE SEQUENCE [LARGE SCALE GENOMIC DNA]</scope>
    <source>
        <strain evidence="9 10">KCTC 42508</strain>
    </source>
</reference>
<dbReference type="AlphaFoldDB" id="A0A5B2TNK4"/>
<feature type="transmembrane region" description="Helical" evidence="6">
    <location>
        <begin position="661"/>
        <end position="685"/>
    </location>
</feature>
<evidence type="ECO:0000259" key="7">
    <source>
        <dbReference type="Pfam" id="PF02687"/>
    </source>
</evidence>
<feature type="transmembrane region" description="Helical" evidence="6">
    <location>
        <begin position="706"/>
        <end position="732"/>
    </location>
</feature>
<dbReference type="PANTHER" id="PTHR30572:SF18">
    <property type="entry name" value="ABC-TYPE MACROLIDE FAMILY EXPORT SYSTEM PERMEASE COMPONENT 2"/>
    <property type="match status" value="1"/>
</dbReference>
<feature type="transmembrane region" description="Helical" evidence="6">
    <location>
        <begin position="368"/>
        <end position="395"/>
    </location>
</feature>
<feature type="transmembrane region" description="Helical" evidence="6">
    <location>
        <begin position="416"/>
        <end position="438"/>
    </location>
</feature>
<evidence type="ECO:0000256" key="4">
    <source>
        <dbReference type="ARBA" id="ARBA00022989"/>
    </source>
</evidence>
<evidence type="ECO:0000313" key="10">
    <source>
        <dbReference type="Proteomes" id="UP000323188"/>
    </source>
</evidence>
<dbReference type="PANTHER" id="PTHR30572">
    <property type="entry name" value="MEMBRANE COMPONENT OF TRANSPORTER-RELATED"/>
    <property type="match status" value="1"/>
</dbReference>
<keyword evidence="3 6" id="KW-0812">Transmembrane</keyword>
<feature type="domain" description="ABC3 transporter permease C-terminal" evidence="7">
    <location>
        <begin position="281"/>
        <end position="394"/>
    </location>
</feature>
<accession>A0A5B2TNK4</accession>
<organism evidence="9 10">
    <name type="scientific">Maribacter flavus</name>
    <dbReference type="NCBI Taxonomy" id="1658664"/>
    <lineage>
        <taxon>Bacteria</taxon>
        <taxon>Pseudomonadati</taxon>
        <taxon>Bacteroidota</taxon>
        <taxon>Flavobacteriia</taxon>
        <taxon>Flavobacteriales</taxon>
        <taxon>Flavobacteriaceae</taxon>
        <taxon>Maribacter</taxon>
    </lineage>
</organism>
<dbReference type="Proteomes" id="UP000323188">
    <property type="component" value="Unassembled WGS sequence"/>
</dbReference>
<dbReference type="EMBL" id="VUOE01000003">
    <property type="protein sequence ID" value="KAA2215799.1"/>
    <property type="molecule type" value="Genomic_DNA"/>
</dbReference>
<dbReference type="InterPro" id="IPR025857">
    <property type="entry name" value="MacB_PCD"/>
</dbReference>
<dbReference type="RefSeq" id="WP_154920461.1">
    <property type="nucleotide sequence ID" value="NZ_VUOE01000003.1"/>
</dbReference>
<feature type="domain" description="MacB-like periplasmic core" evidence="8">
    <location>
        <begin position="19"/>
        <end position="236"/>
    </location>
</feature>
<evidence type="ECO:0000256" key="2">
    <source>
        <dbReference type="ARBA" id="ARBA00022475"/>
    </source>
</evidence>
<evidence type="ECO:0000256" key="5">
    <source>
        <dbReference type="ARBA" id="ARBA00023136"/>
    </source>
</evidence>
<proteinExistence type="predicted"/>
<evidence type="ECO:0000256" key="1">
    <source>
        <dbReference type="ARBA" id="ARBA00004651"/>
    </source>
</evidence>
<evidence type="ECO:0000256" key="3">
    <source>
        <dbReference type="ARBA" id="ARBA00022692"/>
    </source>
</evidence>
<feature type="transmembrane region" description="Helical" evidence="6">
    <location>
        <begin position="279"/>
        <end position="302"/>
    </location>
</feature>
<dbReference type="Pfam" id="PF12704">
    <property type="entry name" value="MacB_PCD"/>
    <property type="match status" value="1"/>
</dbReference>
<name>A0A5B2TNK4_9FLAO</name>
<dbReference type="InterPro" id="IPR050250">
    <property type="entry name" value="Macrolide_Exporter_MacB"/>
</dbReference>
<sequence>MNPLLTSYRIFKKYKVLAATNILALTIGLTSTFFILAWVLYETSYDEFHVNKSSLFKVLLNSQNSDGVISTNMTTPYPLASSLDQVANVKGTLQITIEDDLDVIYDDMAYKTKAVTASPNFFNIMSFPIIEGNTNQVLENINSIAISKSLSERLFEGEALGKTLRIFTVEDYINYEITGVFENVPSNSSLQFDAVLPLEAFIKRNKYPDSWENNWLQTFIVANEGVKKTALNETINDFVQKMNPEWKNSTYLQSFEDIHLYDTFVDGINTGGRIEYVRLAIIVLILILLITIVNYSNLIITLSYKRTKEIGMRRILGISKFKIFLSSFSDAVLVILLSLILSTILIIILFTDFKSLIGASLFTQYNGFIYPLILTIFIAILLAGAISIFPSIHFWSVKPITALKNEKKVKNSKLRFNELLLVAQFSITTGLLIFTTIVSRQMKALYDKDLGFNFENVIVLLMDEGLYTNLTPLKQELKSLSFIDEIGYSAFDFDFDPGTTGDITWNGKGKEYDGFSIAPILVDQDFTKTLDLKFTRGRDFSQNSSDLYSFIINEAAAERLPWENPLNQELSMWGKTGNIVGVVEDFNIKPLYNSIEPVIMQLDPDECEYLFVKTIDKISNSELDALKSKLVQFSPYYSFNYENLSDIVKYQYKSDALLKDVFSWASVFIIIISSLGLFSFSAFAVQQYDRDISIRKVYGSSIFNVVLNYSIRFIKLILFAVLISLPFVIYFGKEWLANYSYQTPLSIIIFLFPCLLILILSSFCVSYNVYNIGRVNPSKILRN</sequence>
<keyword evidence="2" id="KW-1003">Cell membrane</keyword>
<dbReference type="GO" id="GO:0022857">
    <property type="term" value="F:transmembrane transporter activity"/>
    <property type="evidence" value="ECO:0007669"/>
    <property type="project" value="TreeGrafter"/>
</dbReference>
<keyword evidence="5 6" id="KW-0472">Membrane</keyword>